<name>A0A540VH40_9CHLR</name>
<accession>A0A540VH40</accession>
<dbReference type="Pfam" id="PF00027">
    <property type="entry name" value="cNMP_binding"/>
    <property type="match status" value="1"/>
</dbReference>
<organism evidence="6 7">
    <name type="scientific">Litorilinea aerophila</name>
    <dbReference type="NCBI Taxonomy" id="1204385"/>
    <lineage>
        <taxon>Bacteria</taxon>
        <taxon>Bacillati</taxon>
        <taxon>Chloroflexota</taxon>
        <taxon>Caldilineae</taxon>
        <taxon>Caldilineales</taxon>
        <taxon>Caldilineaceae</taxon>
        <taxon>Litorilinea</taxon>
    </lineage>
</organism>
<evidence type="ECO:0000259" key="4">
    <source>
        <dbReference type="PROSITE" id="PS50042"/>
    </source>
</evidence>
<dbReference type="SMART" id="SM00100">
    <property type="entry name" value="cNMP"/>
    <property type="match status" value="1"/>
</dbReference>
<evidence type="ECO:0000313" key="7">
    <source>
        <dbReference type="Proteomes" id="UP000317371"/>
    </source>
</evidence>
<dbReference type="Pfam" id="PF13545">
    <property type="entry name" value="HTH_Crp_2"/>
    <property type="match status" value="1"/>
</dbReference>
<dbReference type="Gene3D" id="2.60.120.10">
    <property type="entry name" value="Jelly Rolls"/>
    <property type="match status" value="1"/>
</dbReference>
<dbReference type="SUPFAM" id="SSF46785">
    <property type="entry name" value="Winged helix' DNA-binding domain"/>
    <property type="match status" value="1"/>
</dbReference>
<reference evidence="6 7" key="1">
    <citation type="submission" date="2019-06" db="EMBL/GenBank/DDBJ databases">
        <title>Genome sequence of Litorilinea aerophila BAA-2444.</title>
        <authorList>
            <person name="Maclea K.S."/>
            <person name="Maurais E.G."/>
            <person name="Iannazzi L.C."/>
        </authorList>
    </citation>
    <scope>NUCLEOTIDE SEQUENCE [LARGE SCALE GENOMIC DNA]</scope>
    <source>
        <strain evidence="6 7">ATCC BAA-2444</strain>
    </source>
</reference>
<dbReference type="PANTHER" id="PTHR24567:SF74">
    <property type="entry name" value="HTH-TYPE TRANSCRIPTIONAL REGULATOR ARCR"/>
    <property type="match status" value="1"/>
</dbReference>
<comment type="caution">
    <text evidence="6">The sequence shown here is derived from an EMBL/GenBank/DDBJ whole genome shotgun (WGS) entry which is preliminary data.</text>
</comment>
<dbReference type="PANTHER" id="PTHR24567">
    <property type="entry name" value="CRP FAMILY TRANSCRIPTIONAL REGULATORY PROTEIN"/>
    <property type="match status" value="1"/>
</dbReference>
<feature type="domain" description="Cyclic nucleotide-binding" evidence="4">
    <location>
        <begin position="33"/>
        <end position="153"/>
    </location>
</feature>
<dbReference type="PROSITE" id="PS51063">
    <property type="entry name" value="HTH_CRP_2"/>
    <property type="match status" value="1"/>
</dbReference>
<keyword evidence="2" id="KW-0238">DNA-binding</keyword>
<proteinExistence type="predicted"/>
<keyword evidence="3" id="KW-0804">Transcription</keyword>
<dbReference type="InterPro" id="IPR000595">
    <property type="entry name" value="cNMP-bd_dom"/>
</dbReference>
<gene>
    <name evidence="6" type="ORF">FKZ61_08290</name>
</gene>
<evidence type="ECO:0000259" key="5">
    <source>
        <dbReference type="PROSITE" id="PS51063"/>
    </source>
</evidence>
<dbReference type="SMART" id="SM00419">
    <property type="entry name" value="HTH_CRP"/>
    <property type="match status" value="1"/>
</dbReference>
<feature type="domain" description="HTH crp-type" evidence="5">
    <location>
        <begin position="167"/>
        <end position="235"/>
    </location>
</feature>
<dbReference type="InParanoid" id="A0A540VH40"/>
<dbReference type="GO" id="GO:0003677">
    <property type="term" value="F:DNA binding"/>
    <property type="evidence" value="ECO:0007669"/>
    <property type="project" value="UniProtKB-KW"/>
</dbReference>
<dbReference type="Gene3D" id="1.10.10.10">
    <property type="entry name" value="Winged helix-like DNA-binding domain superfamily/Winged helix DNA-binding domain"/>
    <property type="match status" value="1"/>
</dbReference>
<dbReference type="OrthoDB" id="152439at2"/>
<evidence type="ECO:0000256" key="1">
    <source>
        <dbReference type="ARBA" id="ARBA00023015"/>
    </source>
</evidence>
<dbReference type="InterPro" id="IPR036390">
    <property type="entry name" value="WH_DNA-bd_sf"/>
</dbReference>
<evidence type="ECO:0000313" key="6">
    <source>
        <dbReference type="EMBL" id="TQE96084.1"/>
    </source>
</evidence>
<dbReference type="PROSITE" id="PS50042">
    <property type="entry name" value="CNMP_BINDING_3"/>
    <property type="match status" value="1"/>
</dbReference>
<sequence length="243" mass="26904">MDLWLSCGEGSMPRQRQEAVSEPVMALWQSVPYFEGLDPQVIQELAQAAVRHACPAGHMIFTEGEPSTGLYLIEAGTVKISRFSREGREHILHLLNRGDTFNDVAALDGGPNPATATAFTDAVVWHLDRGSLRQAVDRHPALAWALIESMARRARYLLGLVEDLSMRNVRGRLARLLLEEASRHEADQVPRLLTQEEMASRLGTVREVVGRALRSLAAEGLIEFDRHRIVILDAAGLAREAEA</sequence>
<keyword evidence="7" id="KW-1185">Reference proteome</keyword>
<protein>
    <submittedName>
        <fullName evidence="6">Crp/Fnr family transcriptional regulator</fullName>
    </submittedName>
</protein>
<evidence type="ECO:0000256" key="3">
    <source>
        <dbReference type="ARBA" id="ARBA00023163"/>
    </source>
</evidence>
<dbReference type="InterPro" id="IPR036388">
    <property type="entry name" value="WH-like_DNA-bd_sf"/>
</dbReference>
<dbReference type="EMBL" id="VIGC01000009">
    <property type="protein sequence ID" value="TQE96084.1"/>
    <property type="molecule type" value="Genomic_DNA"/>
</dbReference>
<dbReference type="CDD" id="cd00038">
    <property type="entry name" value="CAP_ED"/>
    <property type="match status" value="1"/>
</dbReference>
<dbReference type="GO" id="GO:0003700">
    <property type="term" value="F:DNA-binding transcription factor activity"/>
    <property type="evidence" value="ECO:0007669"/>
    <property type="project" value="TreeGrafter"/>
</dbReference>
<dbReference type="Proteomes" id="UP000317371">
    <property type="component" value="Unassembled WGS sequence"/>
</dbReference>
<dbReference type="AlphaFoldDB" id="A0A540VH40"/>
<dbReference type="GO" id="GO:0005829">
    <property type="term" value="C:cytosol"/>
    <property type="evidence" value="ECO:0007669"/>
    <property type="project" value="TreeGrafter"/>
</dbReference>
<dbReference type="InterPro" id="IPR050397">
    <property type="entry name" value="Env_Response_Regulators"/>
</dbReference>
<evidence type="ECO:0000256" key="2">
    <source>
        <dbReference type="ARBA" id="ARBA00023125"/>
    </source>
</evidence>
<dbReference type="InterPro" id="IPR018490">
    <property type="entry name" value="cNMP-bd_dom_sf"/>
</dbReference>
<dbReference type="InterPro" id="IPR014710">
    <property type="entry name" value="RmlC-like_jellyroll"/>
</dbReference>
<keyword evidence="1" id="KW-0805">Transcription regulation</keyword>
<dbReference type="SUPFAM" id="SSF51206">
    <property type="entry name" value="cAMP-binding domain-like"/>
    <property type="match status" value="1"/>
</dbReference>
<dbReference type="InterPro" id="IPR012318">
    <property type="entry name" value="HTH_CRP"/>
</dbReference>